<reference evidence="3 4" key="1">
    <citation type="submission" date="2021-03" db="EMBL/GenBank/DDBJ databases">
        <title>Sequencing the genomes of 1000 actinobacteria strains.</title>
        <authorList>
            <person name="Klenk H.-P."/>
        </authorList>
    </citation>
    <scope>NUCLEOTIDE SEQUENCE [LARGE SCALE GENOMIC DNA]</scope>
    <source>
        <strain evidence="3 4">DSM 45516</strain>
    </source>
</reference>
<evidence type="ECO:0000313" key="3">
    <source>
        <dbReference type="EMBL" id="MBP2188176.1"/>
    </source>
</evidence>
<accession>A0ABS4Q905</accession>
<evidence type="ECO:0000313" key="4">
    <source>
        <dbReference type="Proteomes" id="UP001519325"/>
    </source>
</evidence>
<protein>
    <submittedName>
        <fullName evidence="3">Uncharacterized protein</fullName>
    </submittedName>
</protein>
<feature type="region of interest" description="Disordered" evidence="1">
    <location>
        <begin position="53"/>
        <end position="120"/>
    </location>
</feature>
<feature type="compositionally biased region" description="Basic and acidic residues" evidence="1">
    <location>
        <begin position="89"/>
        <end position="105"/>
    </location>
</feature>
<feature type="chain" id="PRO_5046976429" evidence="2">
    <location>
        <begin position="31"/>
        <end position="120"/>
    </location>
</feature>
<feature type="compositionally biased region" description="Basic and acidic residues" evidence="1">
    <location>
        <begin position="59"/>
        <end position="70"/>
    </location>
</feature>
<dbReference type="RefSeq" id="WP_209885246.1">
    <property type="nucleotide sequence ID" value="NZ_JAGGMR010000001.1"/>
</dbReference>
<gene>
    <name evidence="3" type="ORF">BJ987_001077</name>
</gene>
<keyword evidence="2" id="KW-0732">Signal</keyword>
<feature type="signal peptide" evidence="2">
    <location>
        <begin position="1"/>
        <end position="30"/>
    </location>
</feature>
<organism evidence="3 4">
    <name type="scientific">Nocardia goodfellowii</name>
    <dbReference type="NCBI Taxonomy" id="882446"/>
    <lineage>
        <taxon>Bacteria</taxon>
        <taxon>Bacillati</taxon>
        <taxon>Actinomycetota</taxon>
        <taxon>Actinomycetes</taxon>
        <taxon>Mycobacteriales</taxon>
        <taxon>Nocardiaceae</taxon>
        <taxon>Nocardia</taxon>
    </lineage>
</organism>
<name>A0ABS4Q905_9NOCA</name>
<sequence>MQSDKTTFRRRTARFVVAGALITVPLSAFAVTAHAQTATDAPVEFETTTVAGEATPEATEIHDRRPDHPGRPGQTIIIPGPDAHPGGPRIEHREYREDPGPDHGPRIFHHRPSTGSASIS</sequence>
<dbReference type="Proteomes" id="UP001519325">
    <property type="component" value="Unassembled WGS sequence"/>
</dbReference>
<evidence type="ECO:0000256" key="2">
    <source>
        <dbReference type="SAM" id="SignalP"/>
    </source>
</evidence>
<comment type="caution">
    <text evidence="3">The sequence shown here is derived from an EMBL/GenBank/DDBJ whole genome shotgun (WGS) entry which is preliminary data.</text>
</comment>
<evidence type="ECO:0000256" key="1">
    <source>
        <dbReference type="SAM" id="MobiDB-lite"/>
    </source>
</evidence>
<proteinExistence type="predicted"/>
<keyword evidence="4" id="KW-1185">Reference proteome</keyword>
<dbReference type="EMBL" id="JAGGMR010000001">
    <property type="protein sequence ID" value="MBP2188176.1"/>
    <property type="molecule type" value="Genomic_DNA"/>
</dbReference>